<evidence type="ECO:0000313" key="2">
    <source>
        <dbReference type="EMBL" id="PJC81285.1"/>
    </source>
</evidence>
<name>A0A2M8GL56_9BACT</name>
<keyword evidence="1" id="KW-0472">Membrane</keyword>
<protein>
    <recommendedName>
        <fullName evidence="4">PilN domain-containing protein</fullName>
    </recommendedName>
</protein>
<evidence type="ECO:0000256" key="1">
    <source>
        <dbReference type="SAM" id="Phobius"/>
    </source>
</evidence>
<keyword evidence="1" id="KW-0812">Transmembrane</keyword>
<feature type="transmembrane region" description="Helical" evidence="1">
    <location>
        <begin position="20"/>
        <end position="47"/>
    </location>
</feature>
<comment type="caution">
    <text evidence="2">The sequence shown here is derived from an EMBL/GenBank/DDBJ whole genome shotgun (WGS) entry which is preliminary data.</text>
</comment>
<evidence type="ECO:0000313" key="3">
    <source>
        <dbReference type="Proteomes" id="UP000229370"/>
    </source>
</evidence>
<dbReference type="EMBL" id="PFQK01000093">
    <property type="protein sequence ID" value="PJC81285.1"/>
    <property type="molecule type" value="Genomic_DNA"/>
</dbReference>
<gene>
    <name evidence="2" type="ORF">CO007_05420</name>
</gene>
<proteinExistence type="predicted"/>
<accession>A0A2M8GL56</accession>
<sequence length="191" mass="22565">MKKGINLITRHKKYLHYEGFFLKLRIGLIIVAVVFFIVFSGFFYFLLHKNNQYNQLILEKKKYLEYLDAHKEVEAEFAYFRNKQNQLVSILGQDVQFLPYYNLVVESLKTASPEPKLESIIISKDRTINFTLRFENSGSIINFLRFAESDNFLKSFSQLVISSFNIEEKKDNKKYQLNFSGTLIPFNETKN</sequence>
<reference evidence="3" key="1">
    <citation type="submission" date="2017-09" db="EMBL/GenBank/DDBJ databases">
        <title>Depth-based differentiation of microbial function through sediment-hosted aquifers and enrichment of novel symbionts in the deep terrestrial subsurface.</title>
        <authorList>
            <person name="Probst A.J."/>
            <person name="Ladd B."/>
            <person name="Jarett J.K."/>
            <person name="Geller-Mcgrath D.E."/>
            <person name="Sieber C.M.K."/>
            <person name="Emerson J.B."/>
            <person name="Anantharaman K."/>
            <person name="Thomas B.C."/>
            <person name="Malmstrom R."/>
            <person name="Stieglmeier M."/>
            <person name="Klingl A."/>
            <person name="Woyke T."/>
            <person name="Ryan C.M."/>
            <person name="Banfield J.F."/>
        </authorList>
    </citation>
    <scope>NUCLEOTIDE SEQUENCE [LARGE SCALE GENOMIC DNA]</scope>
</reference>
<organism evidence="2 3">
    <name type="scientific">Candidatus Roizmanbacteria bacterium CG_4_8_14_3_um_filter_36_10</name>
    <dbReference type="NCBI Taxonomy" id="1974834"/>
    <lineage>
        <taxon>Bacteria</taxon>
        <taxon>Candidatus Roizmaniibacteriota</taxon>
    </lineage>
</organism>
<evidence type="ECO:0008006" key="4">
    <source>
        <dbReference type="Google" id="ProtNLM"/>
    </source>
</evidence>
<keyword evidence="1" id="KW-1133">Transmembrane helix</keyword>
<dbReference type="Proteomes" id="UP000229370">
    <property type="component" value="Unassembled WGS sequence"/>
</dbReference>
<dbReference type="AlphaFoldDB" id="A0A2M8GL56"/>